<dbReference type="AlphaFoldDB" id="A0A2Z6MRI7"/>
<dbReference type="OrthoDB" id="1409994at2759"/>
<protein>
    <submittedName>
        <fullName evidence="2">Uncharacterized protein</fullName>
    </submittedName>
</protein>
<evidence type="ECO:0000313" key="2">
    <source>
        <dbReference type="EMBL" id="GAU32263.1"/>
    </source>
</evidence>
<gene>
    <name evidence="2" type="ORF">TSUD_53910</name>
</gene>
<name>A0A2Z6MRI7_TRISU</name>
<dbReference type="EMBL" id="DF973487">
    <property type="protein sequence ID" value="GAU32263.1"/>
    <property type="molecule type" value="Genomic_DNA"/>
</dbReference>
<evidence type="ECO:0000256" key="1">
    <source>
        <dbReference type="SAM" id="MobiDB-lite"/>
    </source>
</evidence>
<evidence type="ECO:0000313" key="3">
    <source>
        <dbReference type="Proteomes" id="UP000242715"/>
    </source>
</evidence>
<dbReference type="Proteomes" id="UP000242715">
    <property type="component" value="Unassembled WGS sequence"/>
</dbReference>
<accession>A0A2Z6MRI7</accession>
<keyword evidence="3" id="KW-1185">Reference proteome</keyword>
<organism evidence="2 3">
    <name type="scientific">Trifolium subterraneum</name>
    <name type="common">Subterranean clover</name>
    <dbReference type="NCBI Taxonomy" id="3900"/>
    <lineage>
        <taxon>Eukaryota</taxon>
        <taxon>Viridiplantae</taxon>
        <taxon>Streptophyta</taxon>
        <taxon>Embryophyta</taxon>
        <taxon>Tracheophyta</taxon>
        <taxon>Spermatophyta</taxon>
        <taxon>Magnoliopsida</taxon>
        <taxon>eudicotyledons</taxon>
        <taxon>Gunneridae</taxon>
        <taxon>Pentapetalae</taxon>
        <taxon>rosids</taxon>
        <taxon>fabids</taxon>
        <taxon>Fabales</taxon>
        <taxon>Fabaceae</taxon>
        <taxon>Papilionoideae</taxon>
        <taxon>50 kb inversion clade</taxon>
        <taxon>NPAAA clade</taxon>
        <taxon>Hologalegina</taxon>
        <taxon>IRL clade</taxon>
        <taxon>Trifolieae</taxon>
        <taxon>Trifolium</taxon>
    </lineage>
</organism>
<sequence>MAIATGSMIQMPMLRTANYKSSPKKSMTTISSGRHLIRCAVNDRYKGRHPRNTNGGNGRGGQTNSILQSTTTSTRNLQLDINYATNSLSSNNDKDDQNTSPRSISNIDYDYQI</sequence>
<reference evidence="3" key="1">
    <citation type="journal article" date="2017" name="Front. Plant Sci.">
        <title>Climate Clever Clovers: New Paradigm to Reduce the Environmental Footprint of Ruminants by Breeding Low Methanogenic Forages Utilizing Haplotype Variation.</title>
        <authorList>
            <person name="Kaur P."/>
            <person name="Appels R."/>
            <person name="Bayer P.E."/>
            <person name="Keeble-Gagnere G."/>
            <person name="Wang J."/>
            <person name="Hirakawa H."/>
            <person name="Shirasawa K."/>
            <person name="Vercoe P."/>
            <person name="Stefanova K."/>
            <person name="Durmic Z."/>
            <person name="Nichols P."/>
            <person name="Revell C."/>
            <person name="Isobe S.N."/>
            <person name="Edwards D."/>
            <person name="Erskine W."/>
        </authorList>
    </citation>
    <scope>NUCLEOTIDE SEQUENCE [LARGE SCALE GENOMIC DNA]</scope>
    <source>
        <strain evidence="3">cv. Daliak</strain>
    </source>
</reference>
<feature type="compositionally biased region" description="Polar residues" evidence="1">
    <location>
        <begin position="62"/>
        <end position="91"/>
    </location>
</feature>
<proteinExistence type="predicted"/>
<feature type="region of interest" description="Disordered" evidence="1">
    <location>
        <begin position="42"/>
        <end position="113"/>
    </location>
</feature>